<organism evidence="1 2">
    <name type="scientific">Rhizophlyctis rosea</name>
    <dbReference type="NCBI Taxonomy" id="64517"/>
    <lineage>
        <taxon>Eukaryota</taxon>
        <taxon>Fungi</taxon>
        <taxon>Fungi incertae sedis</taxon>
        <taxon>Chytridiomycota</taxon>
        <taxon>Chytridiomycota incertae sedis</taxon>
        <taxon>Chytridiomycetes</taxon>
        <taxon>Rhizophlyctidales</taxon>
        <taxon>Rhizophlyctidaceae</taxon>
        <taxon>Rhizophlyctis</taxon>
    </lineage>
</organism>
<evidence type="ECO:0008006" key="3">
    <source>
        <dbReference type="Google" id="ProtNLM"/>
    </source>
</evidence>
<proteinExistence type="predicted"/>
<accession>A0AAD5X360</accession>
<dbReference type="InterPro" id="IPR036047">
    <property type="entry name" value="F-box-like_dom_sf"/>
</dbReference>
<protein>
    <recommendedName>
        <fullName evidence="3">F-box domain-containing protein</fullName>
    </recommendedName>
</protein>
<reference evidence="1" key="1">
    <citation type="submission" date="2020-05" db="EMBL/GenBank/DDBJ databases">
        <title>Phylogenomic resolution of chytrid fungi.</title>
        <authorList>
            <person name="Stajich J.E."/>
            <person name="Amses K."/>
            <person name="Simmons R."/>
            <person name="Seto K."/>
            <person name="Myers J."/>
            <person name="Bonds A."/>
            <person name="Quandt C.A."/>
            <person name="Barry K."/>
            <person name="Liu P."/>
            <person name="Grigoriev I."/>
            <person name="Longcore J.E."/>
            <person name="James T.Y."/>
        </authorList>
    </citation>
    <scope>NUCLEOTIDE SEQUENCE</scope>
    <source>
        <strain evidence="1">JEL0318</strain>
    </source>
</reference>
<comment type="caution">
    <text evidence="1">The sequence shown here is derived from an EMBL/GenBank/DDBJ whole genome shotgun (WGS) entry which is preliminary data.</text>
</comment>
<evidence type="ECO:0000313" key="1">
    <source>
        <dbReference type="EMBL" id="KAJ3052865.1"/>
    </source>
</evidence>
<evidence type="ECO:0000313" key="2">
    <source>
        <dbReference type="Proteomes" id="UP001212841"/>
    </source>
</evidence>
<keyword evidence="2" id="KW-1185">Reference proteome</keyword>
<dbReference type="EMBL" id="JADGJD010000259">
    <property type="protein sequence ID" value="KAJ3052865.1"/>
    <property type="molecule type" value="Genomic_DNA"/>
</dbReference>
<dbReference type="AlphaFoldDB" id="A0AAD5X360"/>
<dbReference type="SUPFAM" id="SSF81383">
    <property type="entry name" value="F-box domain"/>
    <property type="match status" value="1"/>
</dbReference>
<dbReference type="CDD" id="cd09917">
    <property type="entry name" value="F-box_SF"/>
    <property type="match status" value="1"/>
</dbReference>
<name>A0AAD5X360_9FUNG</name>
<sequence length="237" mass="27903">MSGTILLSEQQPWTRALTHPDILSRIFLYVSHPLDLLKLSSISRLWRTTATSNPAWIPIATNLRPFLVHPTIWHPVFKTTKDAKTFYLMHRDRCCTMCLHEITYPRNSAKPRQREYDREIDIRPCVHYYYGKRVKHYCIGCHYEVFHAETVTRIETLMRQYGFVNEGWDYFAENGWKNRMQVVGDGSCPVKWRGFEATFACSKIVEYKQAEEWIRREAVELGLYDEGGDQDGDVVMQ</sequence>
<gene>
    <name evidence="1" type="ORF">HK097_005526</name>
</gene>
<dbReference type="Proteomes" id="UP001212841">
    <property type="component" value="Unassembled WGS sequence"/>
</dbReference>